<dbReference type="InterPro" id="IPR052997">
    <property type="entry name" value="RRT15-like"/>
</dbReference>
<keyword evidence="3" id="KW-1185">Reference proteome</keyword>
<dbReference type="OrthoDB" id="6107234at2759"/>
<dbReference type="EMBL" id="CAHIKZ030000355">
    <property type="protein sequence ID" value="CAE1169956.1"/>
    <property type="molecule type" value="Genomic_DNA"/>
</dbReference>
<feature type="region of interest" description="Disordered" evidence="1">
    <location>
        <begin position="90"/>
        <end position="242"/>
    </location>
</feature>
<reference evidence="2" key="1">
    <citation type="submission" date="2021-01" db="EMBL/GenBank/DDBJ databases">
        <authorList>
            <person name="Li R."/>
            <person name="Bekaert M."/>
        </authorList>
    </citation>
    <scope>NUCLEOTIDE SEQUENCE</scope>
    <source>
        <strain evidence="2">Farmed</strain>
    </source>
</reference>
<dbReference type="PANTHER" id="PTHR33047:SF8">
    <property type="entry name" value="REGULATOR OF RDNA TRANSCRIPTION PROTEIN 15"/>
    <property type="match status" value="1"/>
</dbReference>
<dbReference type="Proteomes" id="UP000597762">
    <property type="component" value="Unassembled WGS sequence"/>
</dbReference>
<feature type="compositionally biased region" description="Low complexity" evidence="1">
    <location>
        <begin position="113"/>
        <end position="125"/>
    </location>
</feature>
<evidence type="ECO:0000313" key="3">
    <source>
        <dbReference type="Proteomes" id="UP000597762"/>
    </source>
</evidence>
<sequence length="256" mass="28520">MIGRADIEGSKATSLRTLGRHKPVIPVVTFSDTSRRNGALRSGKDRWATLSRSVFVLKIEIERAFCPFAPREVSVLAELAFGHLRYRLTDVPPQSNSPARHGPRLRVERGPQSAGARALALARGPPSDPSPFHRVSEETTEVAVFQVRRHRTTQVTAKAGKPGRTKRQHTEEAEAPPNREEKRKQEAKRKRRRREANPPPPAANPSPHDRIRYRQTKPTPTATDGRRPAPINALPTPTKACLPPMLHLPCLLTESD</sequence>
<accession>A0A812B5I4</accession>
<dbReference type="AlphaFoldDB" id="A0A812B5I4"/>
<comment type="caution">
    <text evidence="2">The sequence shown here is derived from an EMBL/GenBank/DDBJ whole genome shotgun (WGS) entry which is preliminary data.</text>
</comment>
<organism evidence="2 3">
    <name type="scientific">Acanthosepion pharaonis</name>
    <name type="common">Pharaoh cuttlefish</name>
    <name type="synonym">Sepia pharaonis</name>
    <dbReference type="NCBI Taxonomy" id="158019"/>
    <lineage>
        <taxon>Eukaryota</taxon>
        <taxon>Metazoa</taxon>
        <taxon>Spiralia</taxon>
        <taxon>Lophotrochozoa</taxon>
        <taxon>Mollusca</taxon>
        <taxon>Cephalopoda</taxon>
        <taxon>Coleoidea</taxon>
        <taxon>Decapodiformes</taxon>
        <taxon>Sepiida</taxon>
        <taxon>Sepiina</taxon>
        <taxon>Sepiidae</taxon>
        <taxon>Acanthosepion</taxon>
    </lineage>
</organism>
<protein>
    <submittedName>
        <fullName evidence="2">Uncharacterized protein</fullName>
    </submittedName>
</protein>
<feature type="compositionally biased region" description="Basic residues" evidence="1">
    <location>
        <begin position="185"/>
        <end position="194"/>
    </location>
</feature>
<feature type="compositionally biased region" description="Basic and acidic residues" evidence="1">
    <location>
        <begin position="168"/>
        <end position="184"/>
    </location>
</feature>
<dbReference type="PANTHER" id="PTHR33047">
    <property type="entry name" value="PROTEIN TAR1"/>
    <property type="match status" value="1"/>
</dbReference>
<evidence type="ECO:0000256" key="1">
    <source>
        <dbReference type="SAM" id="MobiDB-lite"/>
    </source>
</evidence>
<name>A0A812B5I4_ACAPH</name>
<evidence type="ECO:0000313" key="2">
    <source>
        <dbReference type="EMBL" id="CAE1169956.1"/>
    </source>
</evidence>
<gene>
    <name evidence="2" type="ORF">SPHA_10861</name>
</gene>
<proteinExistence type="predicted"/>